<dbReference type="Proteomes" id="UP001500063">
    <property type="component" value="Unassembled WGS sequence"/>
</dbReference>
<name>A0ABN0XK16_9ACTN</name>
<dbReference type="InterPro" id="IPR012338">
    <property type="entry name" value="Beta-lactam/transpept-like"/>
</dbReference>
<keyword evidence="4" id="KW-1185">Reference proteome</keyword>
<comment type="caution">
    <text evidence="3">The sequence shown here is derived from an EMBL/GenBank/DDBJ whole genome shotgun (WGS) entry which is preliminary data.</text>
</comment>
<accession>A0ABN0XK16</accession>
<gene>
    <name evidence="3" type="ORF">GCM10010319_50040</name>
</gene>
<dbReference type="Gene3D" id="3.40.710.10">
    <property type="entry name" value="DD-peptidase/beta-lactamase superfamily"/>
    <property type="match status" value="1"/>
</dbReference>
<dbReference type="EMBL" id="BAAABW010000026">
    <property type="protein sequence ID" value="GAA0366140.1"/>
    <property type="molecule type" value="Genomic_DNA"/>
</dbReference>
<dbReference type="PANTHER" id="PTHR46825">
    <property type="entry name" value="D-ALANYL-D-ALANINE-CARBOXYPEPTIDASE/ENDOPEPTIDASE AMPH"/>
    <property type="match status" value="1"/>
</dbReference>
<sequence length="418" mass="44618">MRAYGRKSRWSKAGRMSAAVTVAAAVAAGIAVAPQVGATGSPAGDRGHYGRGTLEADVRAVQAAGGKVSVLAEVATANGSVRARSATGEQVPWDAQFRVASTTKTFTATVALQLAAEGKLSLDDTVDKWLPGVVSGNGNDGSRITVRDLLQQTSGLFDYVDDPELSRALAGDFEKFRYDATPAEQWVAVAMRHRPLFTPDREHPRWAYSNTNYLLAGMIVEKAGGLPWREQVEHRVIAPLGLRHTTVAGANPFLAGPHARVYFDLPGGARLDVTEHSLQHTADSGVVSTTGDLNTFFRGLVTGKLLPKAQLAEMQRTVARTDDSDDLAEWPQGGYGLGLRWVPLSCGSGYWHHEGDGFGSYTRTGVTPDGKRSVAVSITSSGDRPDSARLNPAARKLVDNALCARPTTETAKKWAKTP</sequence>
<dbReference type="GO" id="GO:0016787">
    <property type="term" value="F:hydrolase activity"/>
    <property type="evidence" value="ECO:0007669"/>
    <property type="project" value="UniProtKB-KW"/>
</dbReference>
<dbReference type="InterPro" id="IPR001466">
    <property type="entry name" value="Beta-lactam-related"/>
</dbReference>
<evidence type="ECO:0000313" key="3">
    <source>
        <dbReference type="EMBL" id="GAA0366140.1"/>
    </source>
</evidence>
<evidence type="ECO:0000256" key="1">
    <source>
        <dbReference type="SAM" id="SignalP"/>
    </source>
</evidence>
<keyword evidence="3" id="KW-0378">Hydrolase</keyword>
<proteinExistence type="predicted"/>
<reference evidence="3 4" key="1">
    <citation type="journal article" date="2019" name="Int. J. Syst. Evol. Microbiol.">
        <title>The Global Catalogue of Microorganisms (GCM) 10K type strain sequencing project: providing services to taxonomists for standard genome sequencing and annotation.</title>
        <authorList>
            <consortium name="The Broad Institute Genomics Platform"/>
            <consortium name="The Broad Institute Genome Sequencing Center for Infectious Disease"/>
            <person name="Wu L."/>
            <person name="Ma J."/>
        </authorList>
    </citation>
    <scope>NUCLEOTIDE SEQUENCE [LARGE SCALE GENOMIC DNA]</scope>
    <source>
        <strain evidence="3 4">JCM 4565</strain>
    </source>
</reference>
<evidence type="ECO:0000313" key="4">
    <source>
        <dbReference type="Proteomes" id="UP001500063"/>
    </source>
</evidence>
<feature type="chain" id="PRO_5046137364" evidence="1">
    <location>
        <begin position="39"/>
        <end position="418"/>
    </location>
</feature>
<evidence type="ECO:0000259" key="2">
    <source>
        <dbReference type="Pfam" id="PF00144"/>
    </source>
</evidence>
<feature type="signal peptide" evidence="1">
    <location>
        <begin position="1"/>
        <end position="38"/>
    </location>
</feature>
<feature type="domain" description="Beta-lactamase-related" evidence="2">
    <location>
        <begin position="70"/>
        <end position="396"/>
    </location>
</feature>
<keyword evidence="1" id="KW-0732">Signal</keyword>
<organism evidence="3 4">
    <name type="scientific">Streptomyces blastmyceticus</name>
    <dbReference type="NCBI Taxonomy" id="68180"/>
    <lineage>
        <taxon>Bacteria</taxon>
        <taxon>Bacillati</taxon>
        <taxon>Actinomycetota</taxon>
        <taxon>Actinomycetes</taxon>
        <taxon>Kitasatosporales</taxon>
        <taxon>Streptomycetaceae</taxon>
        <taxon>Streptomyces</taxon>
    </lineage>
</organism>
<dbReference type="SUPFAM" id="SSF56601">
    <property type="entry name" value="beta-lactamase/transpeptidase-like"/>
    <property type="match status" value="1"/>
</dbReference>
<dbReference type="RefSeq" id="WP_344121103.1">
    <property type="nucleotide sequence ID" value="NZ_BAAABW010000026.1"/>
</dbReference>
<dbReference type="InterPro" id="IPR050491">
    <property type="entry name" value="AmpC-like"/>
</dbReference>
<protein>
    <submittedName>
        <fullName evidence="3">Serine hydrolase domain-containing protein</fullName>
    </submittedName>
</protein>
<dbReference type="Pfam" id="PF00144">
    <property type="entry name" value="Beta-lactamase"/>
    <property type="match status" value="1"/>
</dbReference>
<dbReference type="PANTHER" id="PTHR46825:SF7">
    <property type="entry name" value="D-ALANYL-D-ALANINE CARBOXYPEPTIDASE"/>
    <property type="match status" value="1"/>
</dbReference>